<keyword evidence="2" id="KW-0347">Helicase</keyword>
<dbReference type="Gene3D" id="3.40.50.300">
    <property type="entry name" value="P-loop containing nucleotide triphosphate hydrolases"/>
    <property type="match status" value="1"/>
</dbReference>
<reference evidence="2" key="2">
    <citation type="journal article" date="2017" name="Nat. Commun.">
        <title>Single-virus genomics reveals hidden cosmopolitan and abundant viruses.</title>
        <authorList>
            <person name="Martinez-Hernandez F."/>
            <person name="Fornas O."/>
            <person name="Lluesma Gomez M."/>
            <person name="Bolduc B."/>
            <person name="de la Cruz Pena M.J."/>
            <person name="Martinez J.M."/>
            <person name="Anton J."/>
            <person name="Gasol J.M."/>
            <person name="Rosselli R."/>
            <person name="Rodriguez-Valera F."/>
            <person name="Sullivan M.B."/>
            <person name="Acinas S.G."/>
            <person name="Martinez-Garcia M."/>
        </authorList>
    </citation>
    <scope>NUCLEOTIDE SEQUENCE</scope>
</reference>
<name>A0A218MLC4_9VIRU</name>
<evidence type="ECO:0000313" key="2">
    <source>
        <dbReference type="EMBL" id="ASF00074.1"/>
    </source>
</evidence>
<protein>
    <submittedName>
        <fullName evidence="2">Putative replicative DNA helicase</fullName>
    </submittedName>
</protein>
<organism evidence="2">
    <name type="scientific">uncultured virus</name>
    <dbReference type="NCBI Taxonomy" id="340016"/>
    <lineage>
        <taxon>Viruses</taxon>
        <taxon>environmental samples</taxon>
    </lineage>
</organism>
<keyword evidence="2" id="KW-0547">Nucleotide-binding</keyword>
<dbReference type="InterPro" id="IPR007694">
    <property type="entry name" value="DNA_helicase_DnaB-like_C"/>
</dbReference>
<evidence type="ECO:0000259" key="1">
    <source>
        <dbReference type="Pfam" id="PF03796"/>
    </source>
</evidence>
<reference evidence="2" key="1">
    <citation type="submission" date="2016-10" db="EMBL/GenBank/DDBJ databases">
        <authorList>
            <person name="Varghese N."/>
        </authorList>
    </citation>
    <scope>NUCLEOTIDE SEQUENCE</scope>
</reference>
<dbReference type="GO" id="GO:0005524">
    <property type="term" value="F:ATP binding"/>
    <property type="evidence" value="ECO:0007669"/>
    <property type="project" value="InterPro"/>
</dbReference>
<dbReference type="InterPro" id="IPR027417">
    <property type="entry name" value="P-loop_NTPase"/>
</dbReference>
<dbReference type="EMBL" id="KY052813">
    <property type="protein sequence ID" value="ASF00074.1"/>
    <property type="molecule type" value="Genomic_DNA"/>
</dbReference>
<proteinExistence type="predicted"/>
<keyword evidence="2" id="KW-0067">ATP-binding</keyword>
<accession>A0A218MLC4</accession>
<feature type="domain" description="SF4 helicase" evidence="1">
    <location>
        <begin position="167"/>
        <end position="400"/>
    </location>
</feature>
<dbReference type="GO" id="GO:0003678">
    <property type="term" value="F:DNA helicase activity"/>
    <property type="evidence" value="ECO:0007669"/>
    <property type="project" value="InterPro"/>
</dbReference>
<dbReference type="SUPFAM" id="SSF52540">
    <property type="entry name" value="P-loop containing nucleoside triphosphate hydrolases"/>
    <property type="match status" value="1"/>
</dbReference>
<dbReference type="GO" id="GO:0006260">
    <property type="term" value="P:DNA replication"/>
    <property type="evidence" value="ECO:0007669"/>
    <property type="project" value="InterPro"/>
</dbReference>
<keyword evidence="2" id="KW-0378">Hydrolase</keyword>
<dbReference type="Pfam" id="PF03796">
    <property type="entry name" value="DnaB_C"/>
    <property type="match status" value="1"/>
</dbReference>
<sequence>MELSLVRSLMDRAFYDEHRGARCPDRLFSKDVRKIKNAIDKAMYNYERTVTPDEIEALFIANNPTLTTAQKSAYGDLFKRIKKESPLGNDVAQEVLSKLFQQVVGEDIANLGFDYVNGSQTSLEPLRNILESYGDDFTPNLNIEWDDMDVDTLLQKNDMEARWSFNISSLTRVVEGVNDGHLIEVGARPNTGKTSFHASLIAGVNGFARQGAKCVVLCNEEGSHRVGLRYLTSATGMDKYQIKENPSKAKELYAPIQKNVKLRDATGKDMSWVESVCKSYSPDVVVLDMGDKFAKTAGFARTDEALKANAVHARMIAKQHKCAIFYMSQLSAEAEGKVVLNQAMMEGSRTGKAAEADLMILIAKDAPVNKKSAEDDGGEESTLRHINVVKNKLSGWHGRIVCDLDYKTARYTA</sequence>